<sequence length="833" mass="95262">MRYLIRLHSLHSNSSYKLSHLQLSRNQNAPLSSISKSSKPKKTQKPSIKKEPETSSFSSLFNEITQILGADNVITDKTSSGFLISEETHFKNIVQKEDFLSCTPGVCTNAEDYIMSENENESNLKDTQIGILEEIDVDPVVHEITQIVRAENVPFSMEEQLKNTGFRFEAEIVEKVLKKCFKVPHLAIRFFNWVKLRGGFCHTTKTYNAMLSIAGEAKELGLVENLVEEMGLNLFDKDIKTWTILMSLYGKEKMIGKALMVYEKMRISGVEPDAGVYKVMIRSLCTAGKDDIALEFFKEMVQKDMGLDLNLYKMLLNGVARSGDVDAVHLLADKMVTVSQIPVNDVYGCVLKSFCVSGRIREALELIRDLKKKEVLLQPGYFETVVKGLCRADRIADALEIVDIMKRRQFVDGKIYGNIINGYLRKNDLSKALDVFQNMKECGYSPTTSTYTELMQRLFRLRKYKEGCDLYDEMLERGIKPDGLVITAMVAGHVSQNRIPEAWTVFKSMEDQGIRPTWKYYSVFIKELCKVSKTDEIFKVLDEMRASKIAIGDEIFSWVISCMERKREMDNVEKAKQVQRICKAHYQKGEVATDEYNDASMGQRHDFVQNDNKQEQGRIDYDLMESASMAYNEQDLQAIRRILSSSTDWSFIQEALERCTVHFTPELVVEILRNCNLLGNAALHFFIWVGKQAGYSHTTETYNMAMKISGGGKDFKHMRSLFYEMKRKGCVIASDTWAIMIMQYGRTGLTEIALRIFEEMKDSGCNPTGSTYKFLIISLCGKKGRKIDEAVKLFQEMTRVGYIPDKELIETYLGCLCEVGLFADPEDWKKHWQ</sequence>
<dbReference type="AlphaFoldDB" id="A0A1Q3B7B0"/>
<protein>
    <submittedName>
        <fullName evidence="4">PPR domain-containing protein/PPR_2 domain-containing protein</fullName>
    </submittedName>
</protein>
<dbReference type="PROSITE" id="PS51375">
    <property type="entry name" value="PPR"/>
    <property type="match status" value="7"/>
</dbReference>
<evidence type="ECO:0000256" key="1">
    <source>
        <dbReference type="ARBA" id="ARBA00022737"/>
    </source>
</evidence>
<dbReference type="InParanoid" id="A0A1Q3B7B0"/>
<evidence type="ECO:0000256" key="2">
    <source>
        <dbReference type="PROSITE-ProRule" id="PRU00708"/>
    </source>
</evidence>
<dbReference type="FunCoup" id="A0A1Q3B7B0">
    <property type="interactions" value="329"/>
</dbReference>
<accession>A0A1Q3B7B0</accession>
<dbReference type="NCBIfam" id="TIGR00756">
    <property type="entry name" value="PPR"/>
    <property type="match status" value="8"/>
</dbReference>
<dbReference type="Pfam" id="PF13041">
    <property type="entry name" value="PPR_2"/>
    <property type="match status" value="3"/>
</dbReference>
<dbReference type="OrthoDB" id="185373at2759"/>
<feature type="repeat" description="PPR" evidence="2">
    <location>
        <begin position="482"/>
        <end position="516"/>
    </location>
</feature>
<dbReference type="Pfam" id="PF01535">
    <property type="entry name" value="PPR"/>
    <property type="match status" value="4"/>
</dbReference>
<proteinExistence type="predicted"/>
<feature type="repeat" description="PPR" evidence="2">
    <location>
        <begin position="412"/>
        <end position="446"/>
    </location>
</feature>
<comment type="caution">
    <text evidence="4">The sequence shown here is derived from an EMBL/GenBank/DDBJ whole genome shotgun (WGS) entry which is preliminary data.</text>
</comment>
<dbReference type="EMBL" id="BDDD01000328">
    <property type="protein sequence ID" value="GAV63888.1"/>
    <property type="molecule type" value="Genomic_DNA"/>
</dbReference>
<organism evidence="4 5">
    <name type="scientific">Cephalotus follicularis</name>
    <name type="common">Albany pitcher plant</name>
    <dbReference type="NCBI Taxonomy" id="3775"/>
    <lineage>
        <taxon>Eukaryota</taxon>
        <taxon>Viridiplantae</taxon>
        <taxon>Streptophyta</taxon>
        <taxon>Embryophyta</taxon>
        <taxon>Tracheophyta</taxon>
        <taxon>Spermatophyta</taxon>
        <taxon>Magnoliopsida</taxon>
        <taxon>eudicotyledons</taxon>
        <taxon>Gunneridae</taxon>
        <taxon>Pentapetalae</taxon>
        <taxon>rosids</taxon>
        <taxon>fabids</taxon>
        <taxon>Oxalidales</taxon>
        <taxon>Cephalotaceae</taxon>
        <taxon>Cephalotus</taxon>
    </lineage>
</organism>
<dbReference type="GO" id="GO:0008380">
    <property type="term" value="P:RNA splicing"/>
    <property type="evidence" value="ECO:0007669"/>
    <property type="project" value="InterPro"/>
</dbReference>
<evidence type="ECO:0000313" key="5">
    <source>
        <dbReference type="Proteomes" id="UP000187406"/>
    </source>
</evidence>
<feature type="repeat" description="PPR" evidence="2">
    <location>
        <begin position="768"/>
        <end position="804"/>
    </location>
</feature>
<dbReference type="Gene3D" id="1.25.40.10">
    <property type="entry name" value="Tetratricopeptide repeat domain"/>
    <property type="match status" value="5"/>
</dbReference>
<dbReference type="InterPro" id="IPR011990">
    <property type="entry name" value="TPR-like_helical_dom_sf"/>
</dbReference>
<feature type="repeat" description="PPR" evidence="2">
    <location>
        <begin position="733"/>
        <end position="767"/>
    </location>
</feature>
<name>A0A1Q3B7B0_CEPFO</name>
<gene>
    <name evidence="4" type="ORF">CFOL_v3_07406</name>
</gene>
<dbReference type="PANTHER" id="PTHR47003:SF9">
    <property type="entry name" value="PENTACOTRIPEPTIDE-REPEAT REGION OF PRORP DOMAIN-CONTAINING PROTEIN"/>
    <property type="match status" value="1"/>
</dbReference>
<feature type="repeat" description="PPR" evidence="2">
    <location>
        <begin position="447"/>
        <end position="481"/>
    </location>
</feature>
<keyword evidence="5" id="KW-1185">Reference proteome</keyword>
<dbReference type="STRING" id="3775.A0A1Q3B7B0"/>
<dbReference type="Proteomes" id="UP000187406">
    <property type="component" value="Unassembled WGS sequence"/>
</dbReference>
<feature type="repeat" description="PPR" evidence="2">
    <location>
        <begin position="273"/>
        <end position="307"/>
    </location>
</feature>
<feature type="region of interest" description="Disordered" evidence="3">
    <location>
        <begin position="29"/>
        <end position="54"/>
    </location>
</feature>
<dbReference type="PANTHER" id="PTHR47003">
    <property type="entry name" value="OS01G0970900 PROTEIN"/>
    <property type="match status" value="1"/>
</dbReference>
<dbReference type="InterPro" id="IPR044578">
    <property type="entry name" value="BIR6-like"/>
</dbReference>
<dbReference type="Pfam" id="PF13812">
    <property type="entry name" value="PPR_3"/>
    <property type="match status" value="1"/>
</dbReference>
<dbReference type="InterPro" id="IPR002885">
    <property type="entry name" value="PPR_rpt"/>
</dbReference>
<keyword evidence="1" id="KW-0677">Repeat</keyword>
<evidence type="ECO:0000313" key="4">
    <source>
        <dbReference type="EMBL" id="GAV63888.1"/>
    </source>
</evidence>
<evidence type="ECO:0000256" key="3">
    <source>
        <dbReference type="SAM" id="MobiDB-lite"/>
    </source>
</evidence>
<feature type="repeat" description="PPR" evidence="2">
    <location>
        <begin position="238"/>
        <end position="272"/>
    </location>
</feature>
<reference evidence="5" key="1">
    <citation type="submission" date="2016-04" db="EMBL/GenBank/DDBJ databases">
        <title>Cephalotus genome sequencing.</title>
        <authorList>
            <person name="Fukushima K."/>
            <person name="Hasebe M."/>
            <person name="Fang X."/>
        </authorList>
    </citation>
    <scope>NUCLEOTIDE SEQUENCE [LARGE SCALE GENOMIC DNA]</scope>
    <source>
        <strain evidence="5">cv. St1</strain>
    </source>
</reference>